<name>A0A7C5M1J3_9PROT</name>
<keyword evidence="3" id="KW-0808">Transferase</keyword>
<protein>
    <submittedName>
        <fullName evidence="10">Glycosyltransferase</fullName>
    </submittedName>
</protein>
<dbReference type="SUPFAM" id="SSF53448">
    <property type="entry name" value="Nucleotide-diphospho-sugar transferases"/>
    <property type="match status" value="1"/>
</dbReference>
<feature type="transmembrane region" description="Helical" evidence="8">
    <location>
        <begin position="171"/>
        <end position="191"/>
    </location>
</feature>
<gene>
    <name evidence="10" type="ORF">ENJ42_06935</name>
</gene>
<reference evidence="10" key="1">
    <citation type="journal article" date="2020" name="mSystems">
        <title>Genome- and Community-Level Interaction Insights into Carbon Utilization and Element Cycling Functions of Hydrothermarchaeota in Hydrothermal Sediment.</title>
        <authorList>
            <person name="Zhou Z."/>
            <person name="Liu Y."/>
            <person name="Xu W."/>
            <person name="Pan J."/>
            <person name="Luo Z.H."/>
            <person name="Li M."/>
        </authorList>
    </citation>
    <scope>NUCLEOTIDE SEQUENCE [LARGE SCALE GENOMIC DNA]</scope>
    <source>
        <strain evidence="10">HyVt-485</strain>
    </source>
</reference>
<keyword evidence="5" id="KW-0448">Lipopolysaccharide biosynthesis</keyword>
<sequence>MAKSKPVTKHSNLIILLPVYEDRQALRHLLVDLKKELGSGFVVCAVDDGSLNAPPLLEDFQDVGVNGEIIRLRRNVGHQKAIAAGLCYINENYNFEHVVIMDSDGEDKPSTIKDLLAVLTDDKIDVAVAERRSRVESLKFKVFYFFYKIVFGLLTGRPVSFGNFMALKPGAVARMCTINELWLHIAGAVILSRLRIQTVAIDRGSRYAGQSKMNFPSLVLHGFRGIMVFTEDVLVRVGIACFLLLIPISFAVVLTLVLKLVGMASPGWFSSAMALLFIILIQIGFLNLMMLLVAGMGNRQPPTTEIRLQNLIMKIEETV</sequence>
<dbReference type="AlphaFoldDB" id="A0A7C5M1J3"/>
<organism evidence="10">
    <name type="scientific">Hellea balneolensis</name>
    <dbReference type="NCBI Taxonomy" id="287478"/>
    <lineage>
        <taxon>Bacteria</taxon>
        <taxon>Pseudomonadati</taxon>
        <taxon>Pseudomonadota</taxon>
        <taxon>Alphaproteobacteria</taxon>
        <taxon>Maricaulales</taxon>
        <taxon>Robiginitomaculaceae</taxon>
        <taxon>Hellea</taxon>
    </lineage>
</organism>
<evidence type="ECO:0000259" key="9">
    <source>
        <dbReference type="Pfam" id="PF00535"/>
    </source>
</evidence>
<evidence type="ECO:0000256" key="8">
    <source>
        <dbReference type="SAM" id="Phobius"/>
    </source>
</evidence>
<feature type="transmembrane region" description="Helical" evidence="8">
    <location>
        <begin position="233"/>
        <end position="256"/>
    </location>
</feature>
<evidence type="ECO:0000256" key="5">
    <source>
        <dbReference type="ARBA" id="ARBA00022985"/>
    </source>
</evidence>
<keyword evidence="1" id="KW-1003">Cell membrane</keyword>
<dbReference type="GO" id="GO:0009103">
    <property type="term" value="P:lipopolysaccharide biosynthetic process"/>
    <property type="evidence" value="ECO:0007669"/>
    <property type="project" value="UniProtKB-KW"/>
</dbReference>
<dbReference type="InterPro" id="IPR001173">
    <property type="entry name" value="Glyco_trans_2-like"/>
</dbReference>
<feature type="domain" description="Glycosyltransferase 2-like" evidence="9">
    <location>
        <begin position="15"/>
        <end position="139"/>
    </location>
</feature>
<dbReference type="EMBL" id="DRMJ01000359">
    <property type="protein sequence ID" value="HHL43331.1"/>
    <property type="molecule type" value="Genomic_DNA"/>
</dbReference>
<evidence type="ECO:0000256" key="2">
    <source>
        <dbReference type="ARBA" id="ARBA00022676"/>
    </source>
</evidence>
<evidence type="ECO:0000256" key="4">
    <source>
        <dbReference type="ARBA" id="ARBA00022692"/>
    </source>
</evidence>
<keyword evidence="4 8" id="KW-0812">Transmembrane</keyword>
<dbReference type="GO" id="GO:0005886">
    <property type="term" value="C:plasma membrane"/>
    <property type="evidence" value="ECO:0007669"/>
    <property type="project" value="TreeGrafter"/>
</dbReference>
<comment type="caution">
    <text evidence="10">The sequence shown here is derived from an EMBL/GenBank/DDBJ whole genome shotgun (WGS) entry which is preliminary data.</text>
</comment>
<keyword evidence="6 8" id="KW-1133">Transmembrane helix</keyword>
<dbReference type="GO" id="GO:0099621">
    <property type="term" value="F:undecaprenyl-phosphate 4-deoxy-4-formamido-L-arabinose transferase activity"/>
    <property type="evidence" value="ECO:0007669"/>
    <property type="project" value="TreeGrafter"/>
</dbReference>
<keyword evidence="7 8" id="KW-0472">Membrane</keyword>
<feature type="transmembrane region" description="Helical" evidence="8">
    <location>
        <begin position="142"/>
        <end position="159"/>
    </location>
</feature>
<evidence type="ECO:0000313" key="10">
    <source>
        <dbReference type="EMBL" id="HHL43331.1"/>
    </source>
</evidence>
<proteinExistence type="predicted"/>
<evidence type="ECO:0000256" key="3">
    <source>
        <dbReference type="ARBA" id="ARBA00022679"/>
    </source>
</evidence>
<evidence type="ECO:0000256" key="6">
    <source>
        <dbReference type="ARBA" id="ARBA00022989"/>
    </source>
</evidence>
<feature type="transmembrane region" description="Helical" evidence="8">
    <location>
        <begin position="268"/>
        <end position="293"/>
    </location>
</feature>
<evidence type="ECO:0000256" key="1">
    <source>
        <dbReference type="ARBA" id="ARBA00022475"/>
    </source>
</evidence>
<accession>A0A7C5M1J3</accession>
<dbReference type="Gene3D" id="3.90.550.10">
    <property type="entry name" value="Spore Coat Polysaccharide Biosynthesis Protein SpsA, Chain A"/>
    <property type="match status" value="1"/>
</dbReference>
<dbReference type="Proteomes" id="UP000885830">
    <property type="component" value="Unassembled WGS sequence"/>
</dbReference>
<dbReference type="InterPro" id="IPR029044">
    <property type="entry name" value="Nucleotide-diphossugar_trans"/>
</dbReference>
<dbReference type="PANTHER" id="PTHR48090">
    <property type="entry name" value="UNDECAPRENYL-PHOSPHATE 4-DEOXY-4-FORMAMIDO-L-ARABINOSE TRANSFERASE-RELATED"/>
    <property type="match status" value="1"/>
</dbReference>
<dbReference type="InterPro" id="IPR050256">
    <property type="entry name" value="Glycosyltransferase_2"/>
</dbReference>
<evidence type="ECO:0000256" key="7">
    <source>
        <dbReference type="ARBA" id="ARBA00023136"/>
    </source>
</evidence>
<keyword evidence="2" id="KW-0328">Glycosyltransferase</keyword>
<dbReference type="Pfam" id="PF00535">
    <property type="entry name" value="Glycos_transf_2"/>
    <property type="match status" value="1"/>
</dbReference>
<dbReference type="PANTHER" id="PTHR48090:SF3">
    <property type="entry name" value="UNDECAPRENYL-PHOSPHATE 4-DEOXY-4-FORMAMIDO-L-ARABINOSE TRANSFERASE"/>
    <property type="match status" value="1"/>
</dbReference>